<dbReference type="EMBL" id="MN740328">
    <property type="protein sequence ID" value="QHU00541.1"/>
    <property type="molecule type" value="Genomic_DNA"/>
</dbReference>
<proteinExistence type="predicted"/>
<dbReference type="SUPFAM" id="SSF48317">
    <property type="entry name" value="Acid phosphatase/Vanadium-dependent haloperoxidase"/>
    <property type="match status" value="1"/>
</dbReference>
<dbReference type="Gene3D" id="1.20.144.10">
    <property type="entry name" value="Phosphatidic acid phosphatase type 2/haloperoxidase"/>
    <property type="match status" value="1"/>
</dbReference>
<sequence>MYKFMIVVIPTLILILILFQHTSDLTEPMYGGGDNMIDIDTMVFSETERFPEIKNRHIWNFQLPLPLENFKPPSKNSSESVKKELDYLYKLSKTNNVAAQQLAIDMEIKATSVLSLFLKYAGENGLMYHEDHIRKIADDSKTLAYLVKSYYNRSRPYQVAYLYNIPIIPVKLAEVSSYPCEKTLTAKIIAYQLSYNNPEQSNNLHNIAKRIELSRYYGNMNFPSDTKASIELAELLRDRMKYFEAK</sequence>
<protein>
    <submittedName>
        <fullName evidence="1">Uncharacterized protein</fullName>
    </submittedName>
</protein>
<dbReference type="InterPro" id="IPR036938">
    <property type="entry name" value="PAP2/HPO_sf"/>
</dbReference>
<evidence type="ECO:0000313" key="1">
    <source>
        <dbReference type="EMBL" id="QHU00541.1"/>
    </source>
</evidence>
<dbReference type="AlphaFoldDB" id="A0A6C0J717"/>
<reference evidence="1" key="1">
    <citation type="journal article" date="2020" name="Nature">
        <title>Giant virus diversity and host interactions through global metagenomics.</title>
        <authorList>
            <person name="Schulz F."/>
            <person name="Roux S."/>
            <person name="Paez-Espino D."/>
            <person name="Jungbluth S."/>
            <person name="Walsh D.A."/>
            <person name="Denef V.J."/>
            <person name="McMahon K.D."/>
            <person name="Konstantinidis K.T."/>
            <person name="Eloe-Fadrosh E.A."/>
            <person name="Kyrpides N.C."/>
            <person name="Woyke T."/>
        </authorList>
    </citation>
    <scope>NUCLEOTIDE SEQUENCE</scope>
    <source>
        <strain evidence="1">GVMAG-M-3300025860-20</strain>
    </source>
</reference>
<accession>A0A6C0J717</accession>
<organism evidence="1">
    <name type="scientific">viral metagenome</name>
    <dbReference type="NCBI Taxonomy" id="1070528"/>
    <lineage>
        <taxon>unclassified sequences</taxon>
        <taxon>metagenomes</taxon>
        <taxon>organismal metagenomes</taxon>
    </lineage>
</organism>
<name>A0A6C0J717_9ZZZZ</name>